<comment type="caution">
    <text evidence="1">The sequence shown here is derived from an EMBL/GenBank/DDBJ whole genome shotgun (WGS) entry which is preliminary data.</text>
</comment>
<dbReference type="AlphaFoldDB" id="A0A919PNC0"/>
<name>A0A919PNC0_9ACTN</name>
<reference evidence="1" key="1">
    <citation type="submission" date="2021-01" db="EMBL/GenBank/DDBJ databases">
        <title>Whole genome shotgun sequence of Dactylosporangium siamense NBRC 106093.</title>
        <authorList>
            <person name="Komaki H."/>
            <person name="Tamura T."/>
        </authorList>
    </citation>
    <scope>NUCLEOTIDE SEQUENCE</scope>
    <source>
        <strain evidence="1">NBRC 106093</strain>
    </source>
</reference>
<keyword evidence="2" id="KW-1185">Reference proteome</keyword>
<dbReference type="Proteomes" id="UP000660611">
    <property type="component" value="Unassembled WGS sequence"/>
</dbReference>
<proteinExistence type="predicted"/>
<dbReference type="EMBL" id="BONQ01000053">
    <property type="protein sequence ID" value="GIG45545.1"/>
    <property type="molecule type" value="Genomic_DNA"/>
</dbReference>
<sequence>MSGETRRNAMSLLVEDGGTAVVKIVSADDTFASVVLDRDVEMEYDDPASGRMQMVFNAPDLVVIRADNVTMTDDSGIRLYPDFADVSTSSARRDSRRAGFQMIVASDYPADFSLGMEPLGMQLALEAGKLVNIEYSGQQSVELVLFSDGPAIYATNVCVVDESGLQLYVETD</sequence>
<gene>
    <name evidence="1" type="ORF">Dsi01nite_035860</name>
</gene>
<dbReference type="RefSeq" id="WP_203847349.1">
    <property type="nucleotide sequence ID" value="NZ_BAAAVW010000011.1"/>
</dbReference>
<protein>
    <submittedName>
        <fullName evidence="1">Uncharacterized protein</fullName>
    </submittedName>
</protein>
<organism evidence="1 2">
    <name type="scientific">Dactylosporangium siamense</name>
    <dbReference type="NCBI Taxonomy" id="685454"/>
    <lineage>
        <taxon>Bacteria</taxon>
        <taxon>Bacillati</taxon>
        <taxon>Actinomycetota</taxon>
        <taxon>Actinomycetes</taxon>
        <taxon>Micromonosporales</taxon>
        <taxon>Micromonosporaceae</taxon>
        <taxon>Dactylosporangium</taxon>
    </lineage>
</organism>
<accession>A0A919PNC0</accession>
<evidence type="ECO:0000313" key="2">
    <source>
        <dbReference type="Proteomes" id="UP000660611"/>
    </source>
</evidence>
<evidence type="ECO:0000313" key="1">
    <source>
        <dbReference type="EMBL" id="GIG45545.1"/>
    </source>
</evidence>